<gene>
    <name evidence="1" type="ORF">SH1V18_36480</name>
</gene>
<organism evidence="1 2">
    <name type="scientific">Vallitalea longa</name>
    <dbReference type="NCBI Taxonomy" id="2936439"/>
    <lineage>
        <taxon>Bacteria</taxon>
        <taxon>Bacillati</taxon>
        <taxon>Bacillota</taxon>
        <taxon>Clostridia</taxon>
        <taxon>Lachnospirales</taxon>
        <taxon>Vallitaleaceae</taxon>
        <taxon>Vallitalea</taxon>
    </lineage>
</organism>
<dbReference type="AlphaFoldDB" id="A0A9W5YHA9"/>
<dbReference type="EMBL" id="BRLB01000014">
    <property type="protein sequence ID" value="GKX31168.1"/>
    <property type="molecule type" value="Genomic_DNA"/>
</dbReference>
<protein>
    <submittedName>
        <fullName evidence="1">Uncharacterized protein</fullName>
    </submittedName>
</protein>
<keyword evidence="2" id="KW-1185">Reference proteome</keyword>
<dbReference type="Proteomes" id="UP001144256">
    <property type="component" value="Unassembled WGS sequence"/>
</dbReference>
<evidence type="ECO:0000313" key="2">
    <source>
        <dbReference type="Proteomes" id="UP001144256"/>
    </source>
</evidence>
<comment type="caution">
    <text evidence="1">The sequence shown here is derived from an EMBL/GenBank/DDBJ whole genome shotgun (WGS) entry which is preliminary data.</text>
</comment>
<evidence type="ECO:0000313" key="1">
    <source>
        <dbReference type="EMBL" id="GKX31168.1"/>
    </source>
</evidence>
<name>A0A9W5YHA9_9FIRM</name>
<sequence>MNSKDKALQVYHLIKNGDTTLKNVGAYEYAVQCGQT</sequence>
<reference evidence="1" key="1">
    <citation type="submission" date="2022-06" db="EMBL/GenBank/DDBJ databases">
        <title>Vallitalea longa sp. nov., an anaerobic bacterium isolated from marine sediment.</title>
        <authorList>
            <person name="Hirano S."/>
            <person name="Terahara T."/>
            <person name="Mori K."/>
            <person name="Hamada M."/>
            <person name="Matsumoto R."/>
            <person name="Kobayashi T."/>
        </authorList>
    </citation>
    <scope>NUCLEOTIDE SEQUENCE</scope>
    <source>
        <strain evidence="1">SH18-1</strain>
    </source>
</reference>
<accession>A0A9W5YHA9</accession>
<proteinExistence type="predicted"/>